<reference evidence="3" key="1">
    <citation type="submission" date="2017-02" db="EMBL/GenBank/DDBJ databases">
        <title>zhang.</title>
        <authorList>
            <person name="Zhang H."/>
        </authorList>
    </citation>
    <scope>NUCLEOTIDE SEQUENCE [LARGE SCALE GENOMIC DNA]</scope>
    <source>
        <strain evidence="3">RZS01</strain>
    </source>
</reference>
<evidence type="ECO:0000313" key="2">
    <source>
        <dbReference type="EMBL" id="AQU88627.1"/>
    </source>
</evidence>
<sequence length="151" mass="16222">MKTCTNISRTAPDIGYLDADIFDAMGFSQSVKFGNMVHYAGVAPLRGSLKNLQIISEDDMAGQIEFVLATLDACLKADGLTREHLLSWTIYTTDIAELSTHAALLAKWVGPYRPASTIVEVSALFLPKQKLEITVFAAVPPGGCASDLVTS</sequence>
<dbReference type="GO" id="GO:0005829">
    <property type="term" value="C:cytosol"/>
    <property type="evidence" value="ECO:0007669"/>
    <property type="project" value="TreeGrafter"/>
</dbReference>
<evidence type="ECO:0000313" key="3">
    <source>
        <dbReference type="Proteomes" id="UP000189683"/>
    </source>
</evidence>
<organism evidence="2 3">
    <name type="scientific">Komagataeibacter nataicola</name>
    <dbReference type="NCBI Taxonomy" id="265960"/>
    <lineage>
        <taxon>Bacteria</taxon>
        <taxon>Pseudomonadati</taxon>
        <taxon>Pseudomonadota</taxon>
        <taxon>Alphaproteobacteria</taxon>
        <taxon>Acetobacterales</taxon>
        <taxon>Acetobacteraceae</taxon>
        <taxon>Komagataeibacter</taxon>
    </lineage>
</organism>
<dbReference type="CDD" id="cd00448">
    <property type="entry name" value="YjgF_YER057c_UK114_family"/>
    <property type="match status" value="1"/>
</dbReference>
<evidence type="ECO:0008006" key="4">
    <source>
        <dbReference type="Google" id="ProtNLM"/>
    </source>
</evidence>
<dbReference type="PANTHER" id="PTHR11803">
    <property type="entry name" value="2-IMINOBUTANOATE/2-IMINOPROPANOATE DEAMINASE RIDA"/>
    <property type="match status" value="1"/>
</dbReference>
<gene>
    <name evidence="2" type="ORF">B0W47_15545</name>
</gene>
<dbReference type="PANTHER" id="PTHR11803:SF58">
    <property type="entry name" value="PROTEIN HMF1-RELATED"/>
    <property type="match status" value="1"/>
</dbReference>
<name>A0A9N7CCK9_9PROT</name>
<evidence type="ECO:0000256" key="1">
    <source>
        <dbReference type="ARBA" id="ARBA00010552"/>
    </source>
</evidence>
<dbReference type="GO" id="GO:0019239">
    <property type="term" value="F:deaminase activity"/>
    <property type="evidence" value="ECO:0007669"/>
    <property type="project" value="TreeGrafter"/>
</dbReference>
<dbReference type="InterPro" id="IPR035959">
    <property type="entry name" value="RutC-like_sf"/>
</dbReference>
<dbReference type="InterPro" id="IPR006175">
    <property type="entry name" value="YjgF/YER057c/UK114"/>
</dbReference>
<proteinExistence type="inferred from homology"/>
<dbReference type="RefSeq" id="WP_078527238.1">
    <property type="nucleotide sequence ID" value="NZ_CP019875.1"/>
</dbReference>
<dbReference type="Gene3D" id="3.30.1330.40">
    <property type="entry name" value="RutC-like"/>
    <property type="match status" value="1"/>
</dbReference>
<dbReference type="OrthoDB" id="6196780at2"/>
<dbReference type="Pfam" id="PF01042">
    <property type="entry name" value="Ribonuc_L-PSP"/>
    <property type="match status" value="1"/>
</dbReference>
<protein>
    <recommendedName>
        <fullName evidence="4">Enamine deaminase RidA</fullName>
    </recommendedName>
</protein>
<comment type="similarity">
    <text evidence="1">Belongs to the RutC family.</text>
</comment>
<accession>A0A9N7CCK9</accession>
<dbReference type="SUPFAM" id="SSF55298">
    <property type="entry name" value="YjgF-like"/>
    <property type="match status" value="1"/>
</dbReference>
<dbReference type="Proteomes" id="UP000189683">
    <property type="component" value="Chromosome"/>
</dbReference>
<dbReference type="AlphaFoldDB" id="A0A9N7CCK9"/>
<dbReference type="EMBL" id="CP019875">
    <property type="protein sequence ID" value="AQU88627.1"/>
    <property type="molecule type" value="Genomic_DNA"/>
</dbReference>
<dbReference type="KEGG" id="kna:B0W47_15545"/>